<gene>
    <name evidence="4" type="ORF">M9Y10_044926</name>
</gene>
<evidence type="ECO:0000313" key="4">
    <source>
        <dbReference type="EMBL" id="KAK8882284.1"/>
    </source>
</evidence>
<dbReference type="EMBL" id="JAPFFF010000009">
    <property type="protein sequence ID" value="KAK8882284.1"/>
    <property type="molecule type" value="Genomic_DNA"/>
</dbReference>
<dbReference type="Gene3D" id="1.25.40.20">
    <property type="entry name" value="Ankyrin repeat-containing domain"/>
    <property type="match status" value="4"/>
</dbReference>
<dbReference type="InterPro" id="IPR002110">
    <property type="entry name" value="Ankyrin_rpt"/>
</dbReference>
<dbReference type="PROSITE" id="PS50088">
    <property type="entry name" value="ANK_REPEAT"/>
    <property type="match status" value="2"/>
</dbReference>
<feature type="repeat" description="ANK" evidence="3">
    <location>
        <begin position="153"/>
        <end position="185"/>
    </location>
</feature>
<reference evidence="4 5" key="1">
    <citation type="submission" date="2024-04" db="EMBL/GenBank/DDBJ databases">
        <title>Tritrichomonas musculus Genome.</title>
        <authorList>
            <person name="Alves-Ferreira E."/>
            <person name="Grigg M."/>
            <person name="Lorenzi H."/>
            <person name="Galac M."/>
        </authorList>
    </citation>
    <scope>NUCLEOTIDE SEQUENCE [LARGE SCALE GENOMIC DNA]</scope>
    <source>
        <strain evidence="4 5">EAF2021</strain>
    </source>
</reference>
<evidence type="ECO:0000313" key="5">
    <source>
        <dbReference type="Proteomes" id="UP001470230"/>
    </source>
</evidence>
<accession>A0ABR2JTS6</accession>
<evidence type="ECO:0000256" key="3">
    <source>
        <dbReference type="PROSITE-ProRule" id="PRU00023"/>
    </source>
</evidence>
<proteinExistence type="predicted"/>
<dbReference type="Pfam" id="PF00023">
    <property type="entry name" value="Ank"/>
    <property type="match status" value="1"/>
</dbReference>
<dbReference type="SUPFAM" id="SSF48403">
    <property type="entry name" value="Ankyrin repeat"/>
    <property type="match status" value="2"/>
</dbReference>
<dbReference type="SMART" id="SM00248">
    <property type="entry name" value="ANK"/>
    <property type="match status" value="15"/>
</dbReference>
<dbReference type="PANTHER" id="PTHR24198:SF165">
    <property type="entry name" value="ANKYRIN REPEAT-CONTAINING PROTEIN-RELATED"/>
    <property type="match status" value="1"/>
</dbReference>
<protein>
    <submittedName>
        <fullName evidence="4">Ankyrin repeat and FYVE domain-containing protein 1</fullName>
    </submittedName>
</protein>
<feature type="repeat" description="ANK" evidence="3">
    <location>
        <begin position="493"/>
        <end position="518"/>
    </location>
</feature>
<dbReference type="PROSITE" id="PS50297">
    <property type="entry name" value="ANK_REP_REGION"/>
    <property type="match status" value="1"/>
</dbReference>
<evidence type="ECO:0000256" key="2">
    <source>
        <dbReference type="ARBA" id="ARBA00023043"/>
    </source>
</evidence>
<organism evidence="4 5">
    <name type="scientific">Tritrichomonas musculus</name>
    <dbReference type="NCBI Taxonomy" id="1915356"/>
    <lineage>
        <taxon>Eukaryota</taxon>
        <taxon>Metamonada</taxon>
        <taxon>Parabasalia</taxon>
        <taxon>Tritrichomonadida</taxon>
        <taxon>Tritrichomonadidae</taxon>
        <taxon>Tritrichomonas</taxon>
    </lineage>
</organism>
<keyword evidence="2 3" id="KW-0040">ANK repeat</keyword>
<dbReference type="Pfam" id="PF13637">
    <property type="entry name" value="Ank_4"/>
    <property type="match status" value="1"/>
</dbReference>
<dbReference type="Proteomes" id="UP001470230">
    <property type="component" value="Unassembled WGS sequence"/>
</dbReference>
<keyword evidence="5" id="KW-1185">Reference proteome</keyword>
<sequence>MDIQSAIGTLKKCVESILENNIDVFKSLVPGQISPDTYFDSSIIPQITLKYNPVPLIYLAVAYDSILCLQYLIDLGEDLTYVGPDNSTLLITAAKMNNLNSARLLIAQNAIDVNAKGKHDNTALIYAAKNGNVDMIRLLLTIPGIDIECKNYIGTTPVLFSAIGCSLASLKLLVEAGANINTENDEHFSVANVAAINGNADIIEYLMQFDNVDFNHHDCEGSTPLFNACRFNQVKVLMLLLKIRKIDVNSKCGKNEMRPLHIAADRDNVESIELLFTRRDLDVNAKDINGRTALHVATEMQHKKAIFALLNHPCILPNEVDNNDHSAFSIALSLHNFGLITMFVSDPDINLDVERLKDSDLLQNFASKGNIEAVVGLVQRGFEPDRLDQFGRTALTIALGNGDVEMVRVLLGTRQIDINRMYRNSESLLHLATLNKKAARCLRLIMLYPDVNLNATDKKGNTALHLAACTQTINAVDILLSDPRVEKNHVNNEGLTPLHLAVLTGDTDVVELFLDSSAVDLTILTPKGNNVLTLSMIENKYKIISMLVDRPEIDINTFFKGKGTILGAAVIDGQIELVQKLLNNDRTRITNVGPILIFIIF</sequence>
<dbReference type="PANTHER" id="PTHR24198">
    <property type="entry name" value="ANKYRIN REPEAT AND PROTEIN KINASE DOMAIN-CONTAINING PROTEIN"/>
    <property type="match status" value="1"/>
</dbReference>
<evidence type="ECO:0000256" key="1">
    <source>
        <dbReference type="ARBA" id="ARBA00022737"/>
    </source>
</evidence>
<name>A0ABR2JTS6_9EUKA</name>
<keyword evidence="1" id="KW-0677">Repeat</keyword>
<comment type="caution">
    <text evidence="4">The sequence shown here is derived from an EMBL/GenBank/DDBJ whole genome shotgun (WGS) entry which is preliminary data.</text>
</comment>
<dbReference type="Pfam" id="PF12796">
    <property type="entry name" value="Ank_2"/>
    <property type="match status" value="3"/>
</dbReference>
<dbReference type="InterPro" id="IPR036770">
    <property type="entry name" value="Ankyrin_rpt-contain_sf"/>
</dbReference>